<dbReference type="PROSITE" id="PS00041">
    <property type="entry name" value="HTH_ARAC_FAMILY_1"/>
    <property type="match status" value="1"/>
</dbReference>
<name>A0A317CU22_9GAMM</name>
<dbReference type="InterPro" id="IPR029062">
    <property type="entry name" value="Class_I_gatase-like"/>
</dbReference>
<dbReference type="InterPro" id="IPR009057">
    <property type="entry name" value="Homeodomain-like_sf"/>
</dbReference>
<dbReference type="OrthoDB" id="9803764at2"/>
<proteinExistence type="predicted"/>
<dbReference type="AlphaFoldDB" id="A0A317CU22"/>
<dbReference type="Gene3D" id="1.10.10.60">
    <property type="entry name" value="Homeodomain-like"/>
    <property type="match status" value="1"/>
</dbReference>
<sequence length="321" mass="36334">MSTFSPSNDTLDVTLLVIPESSMMSLASVLDVMRAANRFSRRNLFRWRLLTLDGKPASLSCGLAIHSDDVLTTTTQGDMLIIIGGFNQDKHVSQDSLKTLRQAMRKFKTLGGIEAGSWLLARAGKLNGKNATTHWEDLDDFALRFPQVNVRPDRYVIDGEVFTTGGASPSFDFMLHLIRIRYGYHLSLEVASAFIYDGVHTGKDAQPMMSLGKLEHYEPRVAQTIRLMEQHIEDTLSLDMLAESVALSERMLTYLFKQNLQLSPGQFYLRLRLQTARRLVLDTRLTMQEVAVRTGFNSLAAFSRQFKHYYKVTPTECRKGK</sequence>
<evidence type="ECO:0000256" key="3">
    <source>
        <dbReference type="ARBA" id="ARBA00023163"/>
    </source>
</evidence>
<dbReference type="InterPro" id="IPR052158">
    <property type="entry name" value="INH-QAR"/>
</dbReference>
<keyword evidence="1" id="KW-0805">Transcription regulation</keyword>
<evidence type="ECO:0000313" key="5">
    <source>
        <dbReference type="EMBL" id="PWQ99822.1"/>
    </source>
</evidence>
<accession>A0A317CU22</accession>
<organism evidence="5 6">
    <name type="scientific">Leucothrix pacifica</name>
    <dbReference type="NCBI Taxonomy" id="1247513"/>
    <lineage>
        <taxon>Bacteria</taxon>
        <taxon>Pseudomonadati</taxon>
        <taxon>Pseudomonadota</taxon>
        <taxon>Gammaproteobacteria</taxon>
        <taxon>Thiotrichales</taxon>
        <taxon>Thiotrichaceae</taxon>
        <taxon>Leucothrix</taxon>
    </lineage>
</organism>
<dbReference type="Pfam" id="PF12833">
    <property type="entry name" value="HTH_18"/>
    <property type="match status" value="1"/>
</dbReference>
<evidence type="ECO:0000259" key="4">
    <source>
        <dbReference type="PROSITE" id="PS01124"/>
    </source>
</evidence>
<keyword evidence="2" id="KW-0238">DNA-binding</keyword>
<evidence type="ECO:0000256" key="1">
    <source>
        <dbReference type="ARBA" id="ARBA00023015"/>
    </source>
</evidence>
<dbReference type="GO" id="GO:0003700">
    <property type="term" value="F:DNA-binding transcription factor activity"/>
    <property type="evidence" value="ECO:0007669"/>
    <property type="project" value="InterPro"/>
</dbReference>
<keyword evidence="6" id="KW-1185">Reference proteome</keyword>
<dbReference type="PANTHER" id="PTHR43130:SF3">
    <property type="entry name" value="HTH-TYPE TRANSCRIPTIONAL REGULATOR RV1931C"/>
    <property type="match status" value="1"/>
</dbReference>
<evidence type="ECO:0000313" key="6">
    <source>
        <dbReference type="Proteomes" id="UP000245539"/>
    </source>
</evidence>
<dbReference type="Proteomes" id="UP000245539">
    <property type="component" value="Unassembled WGS sequence"/>
</dbReference>
<dbReference type="InterPro" id="IPR018062">
    <property type="entry name" value="HTH_AraC-typ_CS"/>
</dbReference>
<gene>
    <name evidence="5" type="ORF">DKW60_04935</name>
</gene>
<dbReference type="CDD" id="cd03136">
    <property type="entry name" value="GATase1_AraC_ArgR_like"/>
    <property type="match status" value="1"/>
</dbReference>
<comment type="caution">
    <text evidence="5">The sequence shown here is derived from an EMBL/GenBank/DDBJ whole genome shotgun (WGS) entry which is preliminary data.</text>
</comment>
<protein>
    <submittedName>
        <fullName evidence="5">AraC family transcriptional regulator</fullName>
    </submittedName>
</protein>
<keyword evidence="3" id="KW-0804">Transcription</keyword>
<dbReference type="EMBL" id="QGKM01000008">
    <property type="protein sequence ID" value="PWQ99822.1"/>
    <property type="molecule type" value="Genomic_DNA"/>
</dbReference>
<dbReference type="Gene3D" id="3.40.50.880">
    <property type="match status" value="1"/>
</dbReference>
<feature type="domain" description="HTH araC/xylS-type" evidence="4">
    <location>
        <begin position="222"/>
        <end position="320"/>
    </location>
</feature>
<dbReference type="SUPFAM" id="SSF46689">
    <property type="entry name" value="Homeodomain-like"/>
    <property type="match status" value="2"/>
</dbReference>
<dbReference type="RefSeq" id="WP_109836555.1">
    <property type="nucleotide sequence ID" value="NZ_QGKM01000008.1"/>
</dbReference>
<dbReference type="PANTHER" id="PTHR43130">
    <property type="entry name" value="ARAC-FAMILY TRANSCRIPTIONAL REGULATOR"/>
    <property type="match status" value="1"/>
</dbReference>
<dbReference type="SUPFAM" id="SSF52317">
    <property type="entry name" value="Class I glutamine amidotransferase-like"/>
    <property type="match status" value="1"/>
</dbReference>
<dbReference type="InterPro" id="IPR002818">
    <property type="entry name" value="DJ-1/PfpI"/>
</dbReference>
<dbReference type="InterPro" id="IPR018060">
    <property type="entry name" value="HTH_AraC"/>
</dbReference>
<dbReference type="GO" id="GO:0043565">
    <property type="term" value="F:sequence-specific DNA binding"/>
    <property type="evidence" value="ECO:0007669"/>
    <property type="project" value="InterPro"/>
</dbReference>
<dbReference type="SMART" id="SM00342">
    <property type="entry name" value="HTH_ARAC"/>
    <property type="match status" value="1"/>
</dbReference>
<evidence type="ECO:0000256" key="2">
    <source>
        <dbReference type="ARBA" id="ARBA00023125"/>
    </source>
</evidence>
<dbReference type="PROSITE" id="PS01124">
    <property type="entry name" value="HTH_ARAC_FAMILY_2"/>
    <property type="match status" value="1"/>
</dbReference>
<reference evidence="5 6" key="1">
    <citation type="submission" date="2018-05" db="EMBL/GenBank/DDBJ databases">
        <title>Leucothrix arctica sp. nov., isolated from Arctic seawater.</title>
        <authorList>
            <person name="Choi A."/>
            <person name="Baek K."/>
        </authorList>
    </citation>
    <scope>NUCLEOTIDE SEQUENCE [LARGE SCALE GENOMIC DNA]</scope>
    <source>
        <strain evidence="5 6">JCM 18388</strain>
    </source>
</reference>
<dbReference type="Pfam" id="PF01965">
    <property type="entry name" value="DJ-1_PfpI"/>
    <property type="match status" value="1"/>
</dbReference>